<sequence>MLVAVLAVVVIVLVVLAFQRTRGGAPVEQSPRPIPSFSPTPDVTPSPTATPAALPIAAPGAEERFLSVGSGALWRATAGACGETAPLLERSTDDGRTWNDVTPRYLGIGQILSLNAFAGTEAQLVALMGADCEVQGLRTFTQGRFWEPNDDVLAGATYVLPDGAEVVTPSGSVETPCTHAWGARAVAGTVGLICDGTAFVREGSAWEPAGRDVVAIAASADGLGTAALDGDCDGLMVTAEATPVCVASAASARPAAITLSGTDILLWAGDTITREPAP</sequence>
<dbReference type="EMBL" id="VYUY01000013">
    <property type="protein sequence ID" value="KAA9132903.1"/>
    <property type="molecule type" value="Genomic_DNA"/>
</dbReference>
<proteinExistence type="predicted"/>
<dbReference type="RefSeq" id="WP_150893590.1">
    <property type="nucleotide sequence ID" value="NZ_VYUY01000013.1"/>
</dbReference>
<protein>
    <recommendedName>
        <fullName evidence="4">Exo-alpha-sialidase</fullName>
    </recommendedName>
</protein>
<organism evidence="2 3">
    <name type="scientific">Microbacterium caowuchunii</name>
    <dbReference type="NCBI Taxonomy" id="2614638"/>
    <lineage>
        <taxon>Bacteria</taxon>
        <taxon>Bacillati</taxon>
        <taxon>Actinomycetota</taxon>
        <taxon>Actinomycetes</taxon>
        <taxon>Micrococcales</taxon>
        <taxon>Microbacteriaceae</taxon>
        <taxon>Microbacterium</taxon>
    </lineage>
</organism>
<evidence type="ECO:0008006" key="4">
    <source>
        <dbReference type="Google" id="ProtNLM"/>
    </source>
</evidence>
<dbReference type="Proteomes" id="UP000326838">
    <property type="component" value="Unassembled WGS sequence"/>
</dbReference>
<feature type="compositionally biased region" description="Pro residues" evidence="1">
    <location>
        <begin position="32"/>
        <end position="44"/>
    </location>
</feature>
<evidence type="ECO:0000313" key="2">
    <source>
        <dbReference type="EMBL" id="KAA9132903.1"/>
    </source>
</evidence>
<accession>A0A5N0TCT4</accession>
<evidence type="ECO:0000313" key="3">
    <source>
        <dbReference type="Proteomes" id="UP000326838"/>
    </source>
</evidence>
<feature type="region of interest" description="Disordered" evidence="1">
    <location>
        <begin position="24"/>
        <end position="51"/>
    </location>
</feature>
<evidence type="ECO:0000256" key="1">
    <source>
        <dbReference type="SAM" id="MobiDB-lite"/>
    </source>
</evidence>
<dbReference type="SUPFAM" id="SSF110296">
    <property type="entry name" value="Oligoxyloglucan reducing end-specific cellobiohydrolase"/>
    <property type="match status" value="1"/>
</dbReference>
<comment type="caution">
    <text evidence="2">The sequence shown here is derived from an EMBL/GenBank/DDBJ whole genome shotgun (WGS) entry which is preliminary data.</text>
</comment>
<reference evidence="3" key="1">
    <citation type="submission" date="2019-09" db="EMBL/GenBank/DDBJ databases">
        <title>Mumia zhuanghuii sp. nov. isolated from the intestinal contents of plateau pika (Ochotona curzoniae) in the Qinghai-Tibet plateau of China.</title>
        <authorList>
            <person name="Tian Z."/>
        </authorList>
    </citation>
    <scope>NUCLEOTIDE SEQUENCE [LARGE SCALE GENOMIC DNA]</scope>
    <source>
        <strain evidence="3">L-033</strain>
    </source>
</reference>
<name>A0A5N0TCT4_9MICO</name>
<dbReference type="AlphaFoldDB" id="A0A5N0TCT4"/>
<gene>
    <name evidence="2" type="ORF">F6B40_09980</name>
</gene>
<keyword evidence="3" id="KW-1185">Reference proteome</keyword>